<reference evidence="3 4" key="1">
    <citation type="journal article" date="2014" name="Environ. Microbiol.">
        <title>The nitrate-ammonifying and nosZ-carrying bacterium Bacillus vireti is a potent source and sink for nitric and nitrous oxide under high nitrate conditions.</title>
        <authorList>
            <person name="Mania D."/>
            <person name="Heylen K."/>
            <person name="van Spanning R.J."/>
            <person name="Frostegard A."/>
        </authorList>
    </citation>
    <scope>NUCLEOTIDE SEQUENCE [LARGE SCALE GENOMIC DNA]</scope>
    <source>
        <strain evidence="3 4">LMG 21834</strain>
    </source>
</reference>
<keyword evidence="1" id="KW-1133">Transmembrane helix</keyword>
<feature type="domain" description="HD-GYP" evidence="2">
    <location>
        <begin position="178"/>
        <end position="374"/>
    </location>
</feature>
<dbReference type="Pfam" id="PF20971">
    <property type="entry name" value="MASE12"/>
    <property type="match status" value="1"/>
</dbReference>
<evidence type="ECO:0000259" key="2">
    <source>
        <dbReference type="PROSITE" id="PS51832"/>
    </source>
</evidence>
<dbReference type="PROSITE" id="PS51832">
    <property type="entry name" value="HD_GYP"/>
    <property type="match status" value="1"/>
</dbReference>
<dbReference type="Proteomes" id="UP000018877">
    <property type="component" value="Unassembled WGS sequence"/>
</dbReference>
<sequence>MIPHEEKRTVKWFLLFSYIILFGYDFFSYYLFPNFIAHKDIVPPRFLYLTYIIVLLLIPIVYYLNKVKKQFWIKYVFSITYIITTFAVELLTFSRKDDYTYSGNIVEVFLILSLPLFINKRYFWIVSVGITAKYLLLGIILDSSYVIIAIILITVLSIMSFFLLVRFQGYVHAISTSYDNQLQGIVKGVIATLELKDPYTRGHSERVASYALLFAQKIGGFSKEDLKSFYYACLLHDIGKVHIPDSILMKPGKLTKEEFEIIKLHPGVGAEAVKNVEGIKDCICVIRSHHERWDGKGYPDQLNGEEIPLLARVTSIADAFDAMTSSRSYRAAMPVEEAYQRIIEGKGSQFDPMLVEEFKKVFPIWIEFHKKYQWTKQWELPKEVEL</sequence>
<proteinExistence type="predicted"/>
<dbReference type="InterPro" id="IPR006675">
    <property type="entry name" value="HDIG_dom"/>
</dbReference>
<keyword evidence="4" id="KW-1185">Reference proteome</keyword>
<dbReference type="Gene3D" id="1.10.3210.10">
    <property type="entry name" value="Hypothetical protein af1432"/>
    <property type="match status" value="1"/>
</dbReference>
<dbReference type="Pfam" id="PF13487">
    <property type="entry name" value="HD_5"/>
    <property type="match status" value="1"/>
</dbReference>
<feature type="transmembrane region" description="Helical" evidence="1">
    <location>
        <begin position="12"/>
        <end position="31"/>
    </location>
</feature>
<feature type="transmembrane region" description="Helical" evidence="1">
    <location>
        <begin position="71"/>
        <end position="93"/>
    </location>
</feature>
<organism evidence="3 4">
    <name type="scientific">Neobacillus vireti LMG 21834</name>
    <dbReference type="NCBI Taxonomy" id="1131730"/>
    <lineage>
        <taxon>Bacteria</taxon>
        <taxon>Bacillati</taxon>
        <taxon>Bacillota</taxon>
        <taxon>Bacilli</taxon>
        <taxon>Bacillales</taxon>
        <taxon>Bacillaceae</taxon>
        <taxon>Neobacillus</taxon>
    </lineage>
</organism>
<feature type="transmembrane region" description="Helical" evidence="1">
    <location>
        <begin position="146"/>
        <end position="165"/>
    </location>
</feature>
<dbReference type="AlphaFoldDB" id="A0AB94IUD9"/>
<dbReference type="NCBIfam" id="TIGR00277">
    <property type="entry name" value="HDIG"/>
    <property type="match status" value="1"/>
</dbReference>
<evidence type="ECO:0000256" key="1">
    <source>
        <dbReference type="SAM" id="Phobius"/>
    </source>
</evidence>
<evidence type="ECO:0000313" key="3">
    <source>
        <dbReference type="EMBL" id="ETI70588.1"/>
    </source>
</evidence>
<accession>A0AB94IUD9</accession>
<evidence type="ECO:0000313" key="4">
    <source>
        <dbReference type="Proteomes" id="UP000018877"/>
    </source>
</evidence>
<keyword evidence="1" id="KW-0472">Membrane</keyword>
<dbReference type="InterPro" id="IPR003607">
    <property type="entry name" value="HD/PDEase_dom"/>
</dbReference>
<comment type="caution">
    <text evidence="3">The sequence shown here is derived from an EMBL/GenBank/DDBJ whole genome shotgun (WGS) entry which is preliminary data.</text>
</comment>
<name>A0AB94IUD9_9BACI</name>
<dbReference type="SMART" id="SM00471">
    <property type="entry name" value="HDc"/>
    <property type="match status" value="1"/>
</dbReference>
<keyword evidence="1" id="KW-0812">Transmembrane</keyword>
<dbReference type="CDD" id="cd00077">
    <property type="entry name" value="HDc"/>
    <property type="match status" value="1"/>
</dbReference>
<gene>
    <name evidence="3" type="ORF">BAVI_01400</name>
</gene>
<dbReference type="RefSeq" id="WP_024026502.1">
    <property type="nucleotide sequence ID" value="NZ_ALAN01000012.1"/>
</dbReference>
<dbReference type="SUPFAM" id="SSF109604">
    <property type="entry name" value="HD-domain/PDEase-like"/>
    <property type="match status" value="1"/>
</dbReference>
<feature type="transmembrane region" description="Helical" evidence="1">
    <location>
        <begin position="46"/>
        <end position="64"/>
    </location>
</feature>
<dbReference type="InterPro" id="IPR037522">
    <property type="entry name" value="HD_GYP_dom"/>
</dbReference>
<protein>
    <submittedName>
        <fullName evidence="3">HD domain-containing protein</fullName>
    </submittedName>
</protein>
<dbReference type="InterPro" id="IPR048436">
    <property type="entry name" value="MASE12"/>
</dbReference>
<dbReference type="EMBL" id="ALAN01000012">
    <property type="protein sequence ID" value="ETI70588.1"/>
    <property type="molecule type" value="Genomic_DNA"/>
</dbReference>
<dbReference type="PANTHER" id="PTHR43155">
    <property type="entry name" value="CYCLIC DI-GMP PHOSPHODIESTERASE PA4108-RELATED"/>
    <property type="match status" value="1"/>
</dbReference>